<dbReference type="STRING" id="65489.A0A0D3GTS9"/>
<feature type="domain" description="Bifunctional inhibitor/plant lipid transfer protein/seed storage helical" evidence="6">
    <location>
        <begin position="37"/>
        <end position="119"/>
    </location>
</feature>
<keyword evidence="8" id="KW-1185">Reference proteome</keyword>
<evidence type="ECO:0000259" key="6">
    <source>
        <dbReference type="SMART" id="SM00499"/>
    </source>
</evidence>
<comment type="similarity">
    <text evidence="1">Belongs to the plant LTP family.</text>
</comment>
<dbReference type="AlphaFoldDB" id="A0A0D3GTS9"/>
<dbReference type="Pfam" id="PF14368">
    <property type="entry name" value="LTP_2"/>
    <property type="match status" value="1"/>
</dbReference>
<keyword evidence="4" id="KW-0325">Glycoprotein</keyword>
<dbReference type="SUPFAM" id="SSF47699">
    <property type="entry name" value="Bifunctional inhibitor/lipid-transfer protein/seed storage 2S albumin"/>
    <property type="match status" value="1"/>
</dbReference>
<dbReference type="GO" id="GO:0006869">
    <property type="term" value="P:lipid transport"/>
    <property type="evidence" value="ECO:0007669"/>
    <property type="project" value="InterPro"/>
</dbReference>
<dbReference type="PANTHER" id="PTHR33044">
    <property type="entry name" value="BIFUNCTIONAL INHIBITOR/LIPID-TRANSFER PROTEIN/SEED STORAGE 2S ALBUMIN SUPERFAMILY PROTEIN-RELATED"/>
    <property type="match status" value="1"/>
</dbReference>
<dbReference type="PROSITE" id="PS51257">
    <property type="entry name" value="PROKAR_LIPOPROTEIN"/>
    <property type="match status" value="1"/>
</dbReference>
<proteinExistence type="inferred from homology"/>
<evidence type="ECO:0000313" key="8">
    <source>
        <dbReference type="Proteomes" id="UP000026960"/>
    </source>
</evidence>
<evidence type="ECO:0000256" key="4">
    <source>
        <dbReference type="ARBA" id="ARBA00023180"/>
    </source>
</evidence>
<dbReference type="Proteomes" id="UP000026960">
    <property type="component" value="Chromosome 7"/>
</dbReference>
<dbReference type="eggNOG" id="ENOG502T2K3">
    <property type="taxonomic scope" value="Eukaryota"/>
</dbReference>
<reference evidence="7" key="2">
    <citation type="submission" date="2015-03" db="UniProtKB">
        <authorList>
            <consortium name="EnsemblPlants"/>
        </authorList>
    </citation>
    <scope>IDENTIFICATION</scope>
</reference>
<feature type="signal peptide" evidence="5">
    <location>
        <begin position="1"/>
        <end position="22"/>
    </location>
</feature>
<evidence type="ECO:0000313" key="7">
    <source>
        <dbReference type="EnsemblPlants" id="OBART07G22830.1"/>
    </source>
</evidence>
<dbReference type="InterPro" id="IPR000528">
    <property type="entry name" value="Plant_nsLTP"/>
</dbReference>
<dbReference type="GO" id="GO:0008289">
    <property type="term" value="F:lipid binding"/>
    <property type="evidence" value="ECO:0007669"/>
    <property type="project" value="InterPro"/>
</dbReference>
<dbReference type="Gene3D" id="1.10.110.10">
    <property type="entry name" value="Plant lipid-transfer and hydrophobic proteins"/>
    <property type="match status" value="1"/>
</dbReference>
<dbReference type="CDD" id="cd00010">
    <property type="entry name" value="AAI_LTSS"/>
    <property type="match status" value="1"/>
</dbReference>
<accession>A0A0D3GTS9</accession>
<name>A0A0D3GTS9_9ORYZ</name>
<evidence type="ECO:0000256" key="1">
    <source>
        <dbReference type="ARBA" id="ARBA00009748"/>
    </source>
</evidence>
<keyword evidence="2 5" id="KW-0732">Signal</keyword>
<keyword evidence="3" id="KW-1015">Disulfide bond</keyword>
<dbReference type="InterPro" id="IPR016140">
    <property type="entry name" value="Bifunc_inhib/LTP/seed_store"/>
</dbReference>
<dbReference type="InterPro" id="IPR043325">
    <property type="entry name" value="LTSS"/>
</dbReference>
<dbReference type="HOGENOM" id="CLU_1534887_0_0_1"/>
<evidence type="ECO:0000256" key="2">
    <source>
        <dbReference type="ARBA" id="ARBA00022729"/>
    </source>
</evidence>
<evidence type="ECO:0000256" key="5">
    <source>
        <dbReference type="SAM" id="SignalP"/>
    </source>
</evidence>
<protein>
    <recommendedName>
        <fullName evidence="6">Bifunctional inhibitor/plant lipid transfer protein/seed storage helical domain-containing protein</fullName>
    </recommendedName>
</protein>
<dbReference type="SMART" id="SM00499">
    <property type="entry name" value="AAI"/>
    <property type="match status" value="1"/>
</dbReference>
<organism evidence="7">
    <name type="scientific">Oryza barthii</name>
    <dbReference type="NCBI Taxonomy" id="65489"/>
    <lineage>
        <taxon>Eukaryota</taxon>
        <taxon>Viridiplantae</taxon>
        <taxon>Streptophyta</taxon>
        <taxon>Embryophyta</taxon>
        <taxon>Tracheophyta</taxon>
        <taxon>Spermatophyta</taxon>
        <taxon>Magnoliopsida</taxon>
        <taxon>Liliopsida</taxon>
        <taxon>Poales</taxon>
        <taxon>Poaceae</taxon>
        <taxon>BOP clade</taxon>
        <taxon>Oryzoideae</taxon>
        <taxon>Oryzeae</taxon>
        <taxon>Oryzinae</taxon>
        <taxon>Oryza</taxon>
    </lineage>
</organism>
<dbReference type="PRINTS" id="PR00382">
    <property type="entry name" value="LIPIDTRNSFER"/>
</dbReference>
<dbReference type="Gramene" id="OBART07G22830.1">
    <property type="protein sequence ID" value="OBART07G22830.1"/>
    <property type="gene ID" value="OBART07G22830"/>
</dbReference>
<sequence>MSRAVVVVVVVAVLALACGAASQSPAPAPAAGPASDCGSSITALAGCLTYITPGSPEARPAKDCCAGVKSALGSPAAVACLCGALGQDFGIKINYTRAAVLPAACGGDSSALSKEISRCLSYWSTRTIFFRFWVRINTGHRHAIFTEVGGGPISGLGDAHCSHGCCTSAFLLLPLKIFTTYDLVSETL</sequence>
<evidence type="ECO:0000256" key="3">
    <source>
        <dbReference type="ARBA" id="ARBA00023157"/>
    </source>
</evidence>
<feature type="chain" id="PRO_5002263212" description="Bifunctional inhibitor/plant lipid transfer protein/seed storage helical domain-containing protein" evidence="5">
    <location>
        <begin position="23"/>
        <end position="188"/>
    </location>
</feature>
<dbReference type="InterPro" id="IPR036312">
    <property type="entry name" value="Bifun_inhib/LTP/seed_sf"/>
</dbReference>
<dbReference type="EnsemblPlants" id="OBART07G22830.1">
    <property type="protein sequence ID" value="OBART07G22830.1"/>
    <property type="gene ID" value="OBART07G22830"/>
</dbReference>
<reference evidence="7" key="1">
    <citation type="journal article" date="2009" name="Rice">
        <title>De Novo Next Generation Sequencing of Plant Genomes.</title>
        <authorList>
            <person name="Rounsley S."/>
            <person name="Marri P.R."/>
            <person name="Yu Y."/>
            <person name="He R."/>
            <person name="Sisneros N."/>
            <person name="Goicoechea J.L."/>
            <person name="Lee S.J."/>
            <person name="Angelova A."/>
            <person name="Kudrna D."/>
            <person name="Luo M."/>
            <person name="Affourtit J."/>
            <person name="Desany B."/>
            <person name="Knight J."/>
            <person name="Niazi F."/>
            <person name="Egholm M."/>
            <person name="Wing R.A."/>
        </authorList>
    </citation>
    <scope>NUCLEOTIDE SEQUENCE [LARGE SCALE GENOMIC DNA]</scope>
    <source>
        <strain evidence="7">cv. IRGC 105608</strain>
    </source>
</reference>
<dbReference type="PaxDb" id="65489-OBART07G22830.1"/>